<keyword evidence="2" id="KW-0732">Signal</keyword>
<evidence type="ECO:0000313" key="4">
    <source>
        <dbReference type="Proteomes" id="UP000187266"/>
    </source>
</evidence>
<organism evidence="3 4">
    <name type="scientific">Brevirhabdus pacifica</name>
    <dbReference type="NCBI Taxonomy" id="1267768"/>
    <lineage>
        <taxon>Bacteria</taxon>
        <taxon>Pseudomonadati</taxon>
        <taxon>Pseudomonadota</taxon>
        <taxon>Alphaproteobacteria</taxon>
        <taxon>Rhodobacterales</taxon>
        <taxon>Paracoccaceae</taxon>
        <taxon>Brevirhabdus</taxon>
    </lineage>
</organism>
<dbReference type="EMBL" id="CP019124">
    <property type="protein sequence ID" value="APX90556.1"/>
    <property type="molecule type" value="Genomic_DNA"/>
</dbReference>
<dbReference type="InterPro" id="IPR010131">
    <property type="entry name" value="MdtP/NodT-like"/>
</dbReference>
<accession>A0A2M9DC13</accession>
<feature type="signal peptide" evidence="2">
    <location>
        <begin position="1"/>
        <end position="19"/>
    </location>
</feature>
<sequence>MKRATLATTACALVLSACASTEQRSFLSDRQAGFATVASRTSAVTGSQPAWAQSTADVQKNAARVSTLVRGKTIGPDTAVQVALLNNRGLQAAYAEIGLSSAEVWQTTMRPNPTLSVGLTGLGAEALLVRAIEAAVATNLLALRTQKRRTAIAETRFRQAQLVAAEATLAVAHETRLAWINAVAAFEQAQLIGEAQSTAEAAAELAAELGRTGFLNAADQTREFAFESELAGQRAEARLAARQAKEALTRVMGLWGADLDYYVPDRLPALPAIRPRAKIEAEALTRRVDLAVARLELEAVAREFDLTEATRVLSDLDLVTGVEIEREREDGATRTAATGRVEIDFPIPIFDSGEARRRKGELTYLRAAHQLAGQAVAVRSEARAAHDAWVGSHEIARHYRSAVLPLRRQIERESLLSYNGMITNTFELIADTRARLGSSQAEAQARAAFWRADTALGAAIHGGGSAGSGTGGGAAAPVQAQAGGAGH</sequence>
<dbReference type="PROSITE" id="PS51257">
    <property type="entry name" value="PROKAR_LIPOPROTEIN"/>
    <property type="match status" value="1"/>
</dbReference>
<evidence type="ECO:0000313" key="3">
    <source>
        <dbReference type="EMBL" id="APX90556.1"/>
    </source>
</evidence>
<feature type="region of interest" description="Disordered" evidence="1">
    <location>
        <begin position="466"/>
        <end position="487"/>
    </location>
</feature>
<dbReference type="SUPFAM" id="SSF56954">
    <property type="entry name" value="Outer membrane efflux proteins (OEP)"/>
    <property type="match status" value="1"/>
</dbReference>
<name>A0A1U7DKP1_9RHOB</name>
<proteinExistence type="predicted"/>
<dbReference type="GO" id="GO:0015562">
    <property type="term" value="F:efflux transmembrane transporter activity"/>
    <property type="evidence" value="ECO:0007669"/>
    <property type="project" value="InterPro"/>
</dbReference>
<accession>A0A1U7DKP1</accession>
<dbReference type="AlphaFoldDB" id="A0A1U7DKP1"/>
<evidence type="ECO:0000256" key="2">
    <source>
        <dbReference type="SAM" id="SignalP"/>
    </source>
</evidence>
<dbReference type="OrthoDB" id="237412at2"/>
<dbReference type="RefSeq" id="WP_076980573.1">
    <property type="nucleotide sequence ID" value="NZ_CP019124.1"/>
</dbReference>
<reference evidence="3 4" key="1">
    <citation type="submission" date="2017-01" db="EMBL/GenBank/DDBJ databases">
        <title>Genomic analysis of Xuhuaishuia manganoxidans DY6-4.</title>
        <authorList>
            <person name="Wang X."/>
        </authorList>
    </citation>
    <scope>NUCLEOTIDE SEQUENCE [LARGE SCALE GENOMIC DNA]</scope>
    <source>
        <strain evidence="3 4">DY6-4</strain>
    </source>
</reference>
<protein>
    <submittedName>
        <fullName evidence="3">Copper resistance protein</fullName>
    </submittedName>
</protein>
<dbReference type="Gene3D" id="1.20.1600.10">
    <property type="entry name" value="Outer membrane efflux proteins (OEP)"/>
    <property type="match status" value="1"/>
</dbReference>
<feature type="chain" id="PRO_5044190445" evidence="2">
    <location>
        <begin position="20"/>
        <end position="487"/>
    </location>
</feature>
<dbReference type="STRING" id="1267768.BV394_13205"/>
<evidence type="ECO:0000256" key="1">
    <source>
        <dbReference type="SAM" id="MobiDB-lite"/>
    </source>
</evidence>
<keyword evidence="4" id="KW-1185">Reference proteome</keyword>
<gene>
    <name evidence="3" type="ORF">BV394_13205</name>
</gene>
<dbReference type="PANTHER" id="PTHR30203">
    <property type="entry name" value="OUTER MEMBRANE CATION EFFLUX PROTEIN"/>
    <property type="match status" value="1"/>
</dbReference>
<dbReference type="PANTHER" id="PTHR30203:SF24">
    <property type="entry name" value="BLR4935 PROTEIN"/>
    <property type="match status" value="1"/>
</dbReference>
<feature type="compositionally biased region" description="Low complexity" evidence="1">
    <location>
        <begin position="475"/>
        <end position="487"/>
    </location>
</feature>
<dbReference type="Proteomes" id="UP000187266">
    <property type="component" value="Chromosome"/>
</dbReference>